<gene>
    <name evidence="7" type="ORF">FB391_1094</name>
</gene>
<protein>
    <submittedName>
        <fullName evidence="7">Amino acid ABC transporter substrate-binding protein (PAAT family)</fullName>
    </submittedName>
</protein>
<comment type="caution">
    <text evidence="7">The sequence shown here is derived from an EMBL/GenBank/DDBJ whole genome shotgun (WGS) entry which is preliminary data.</text>
</comment>
<accession>A0A543FMB7</accession>
<dbReference type="PROSITE" id="PS51257">
    <property type="entry name" value="PROKAR_LIPOPROTEIN"/>
    <property type="match status" value="1"/>
</dbReference>
<evidence type="ECO:0000256" key="2">
    <source>
        <dbReference type="ARBA" id="ARBA00022448"/>
    </source>
</evidence>
<dbReference type="InterPro" id="IPR051455">
    <property type="entry name" value="Bact_solute-bind_prot3"/>
</dbReference>
<dbReference type="RefSeq" id="WP_141893337.1">
    <property type="nucleotide sequence ID" value="NZ_BAABLH010000007.1"/>
</dbReference>
<dbReference type="AlphaFoldDB" id="A0A543FMB7"/>
<feature type="domain" description="Solute-binding protein family 3/N-terminal" evidence="6">
    <location>
        <begin position="70"/>
        <end position="288"/>
    </location>
</feature>
<comment type="similarity">
    <text evidence="1 4">Belongs to the bacterial solute-binding protein 3 family.</text>
</comment>
<dbReference type="Proteomes" id="UP000320235">
    <property type="component" value="Unassembled WGS sequence"/>
</dbReference>
<evidence type="ECO:0000259" key="6">
    <source>
        <dbReference type="SMART" id="SM00062"/>
    </source>
</evidence>
<keyword evidence="2" id="KW-0813">Transport</keyword>
<dbReference type="Pfam" id="PF00497">
    <property type="entry name" value="SBP_bac_3"/>
    <property type="match status" value="1"/>
</dbReference>
<feature type="signal peptide" evidence="5">
    <location>
        <begin position="1"/>
        <end position="19"/>
    </location>
</feature>
<sequence>MRKLRIGGALAGIAIAALALTACNSGTPGAEPDATDGGGDEETSSTPWTVATDVSIDGSPTFDAITERGSVKVGVKEDQPGLGYLDPVSGERTGFDIDIARWIAASLGYDEDKIEFTAIPSANREQAIVNGDIDYYVGTYSITDKRKEQISFAGPYFITGQGLLVAADNDTIDGPDSLTSDMTVCSATGSTSIQRIKDLGTAQTKEYDTYSACVEDLKNGQVDAVTTDEAILIGYAAQDPDNLKVVGDVFSEERYGVGLAKGDTAMQEFINTMFTDGNDIWQQIFDNNLGASGVKAEQPEVDPVG</sequence>
<proteinExistence type="inferred from homology"/>
<dbReference type="InterPro" id="IPR001638">
    <property type="entry name" value="Solute-binding_3/MltF_N"/>
</dbReference>
<name>A0A543FMB7_9MICO</name>
<dbReference type="GO" id="GO:0005576">
    <property type="term" value="C:extracellular region"/>
    <property type="evidence" value="ECO:0007669"/>
    <property type="project" value="TreeGrafter"/>
</dbReference>
<dbReference type="SUPFAM" id="SSF53850">
    <property type="entry name" value="Periplasmic binding protein-like II"/>
    <property type="match status" value="1"/>
</dbReference>
<dbReference type="Gene3D" id="3.40.190.10">
    <property type="entry name" value="Periplasmic binding protein-like II"/>
    <property type="match status" value="2"/>
</dbReference>
<dbReference type="OrthoDB" id="9807888at2"/>
<dbReference type="SMART" id="SM00062">
    <property type="entry name" value="PBPb"/>
    <property type="match status" value="1"/>
</dbReference>
<feature type="chain" id="PRO_5039078871" evidence="5">
    <location>
        <begin position="20"/>
        <end position="305"/>
    </location>
</feature>
<keyword evidence="3 5" id="KW-0732">Signal</keyword>
<evidence type="ECO:0000313" key="7">
    <source>
        <dbReference type="EMBL" id="TQM34804.1"/>
    </source>
</evidence>
<keyword evidence="8" id="KW-1185">Reference proteome</keyword>
<evidence type="ECO:0000256" key="1">
    <source>
        <dbReference type="ARBA" id="ARBA00010333"/>
    </source>
</evidence>
<dbReference type="EMBL" id="VFPE01000001">
    <property type="protein sequence ID" value="TQM34804.1"/>
    <property type="molecule type" value="Genomic_DNA"/>
</dbReference>
<dbReference type="PANTHER" id="PTHR30085">
    <property type="entry name" value="AMINO ACID ABC TRANSPORTER PERMEASE"/>
    <property type="match status" value="1"/>
</dbReference>
<evidence type="ECO:0000313" key="8">
    <source>
        <dbReference type="Proteomes" id="UP000320235"/>
    </source>
</evidence>
<evidence type="ECO:0000256" key="3">
    <source>
        <dbReference type="ARBA" id="ARBA00022729"/>
    </source>
</evidence>
<dbReference type="CDD" id="cd13690">
    <property type="entry name" value="PBP2_GluB"/>
    <property type="match status" value="1"/>
</dbReference>
<evidence type="ECO:0000256" key="4">
    <source>
        <dbReference type="RuleBase" id="RU003744"/>
    </source>
</evidence>
<reference evidence="7 8" key="1">
    <citation type="submission" date="2019-06" db="EMBL/GenBank/DDBJ databases">
        <title>Sequencing the genomes of 1000 actinobacteria strains.</title>
        <authorList>
            <person name="Klenk H.-P."/>
        </authorList>
    </citation>
    <scope>NUCLEOTIDE SEQUENCE [LARGE SCALE GENOMIC DNA]</scope>
    <source>
        <strain evidence="7 8">DSM 105492</strain>
    </source>
</reference>
<dbReference type="GO" id="GO:0030288">
    <property type="term" value="C:outer membrane-bounded periplasmic space"/>
    <property type="evidence" value="ECO:0007669"/>
    <property type="project" value="TreeGrafter"/>
</dbReference>
<dbReference type="PANTHER" id="PTHR30085:SF6">
    <property type="entry name" value="ABC TRANSPORTER GLUTAMINE-BINDING PROTEIN GLNH"/>
    <property type="match status" value="1"/>
</dbReference>
<evidence type="ECO:0000256" key="5">
    <source>
        <dbReference type="SAM" id="SignalP"/>
    </source>
</evidence>
<dbReference type="PROSITE" id="PS01039">
    <property type="entry name" value="SBP_BACTERIAL_3"/>
    <property type="match status" value="1"/>
</dbReference>
<dbReference type="GO" id="GO:0006865">
    <property type="term" value="P:amino acid transport"/>
    <property type="evidence" value="ECO:0007669"/>
    <property type="project" value="TreeGrafter"/>
</dbReference>
<organism evidence="7 8">
    <name type="scientific">Microbacterium kyungheense</name>
    <dbReference type="NCBI Taxonomy" id="1263636"/>
    <lineage>
        <taxon>Bacteria</taxon>
        <taxon>Bacillati</taxon>
        <taxon>Actinomycetota</taxon>
        <taxon>Actinomycetes</taxon>
        <taxon>Micrococcales</taxon>
        <taxon>Microbacteriaceae</taxon>
        <taxon>Microbacterium</taxon>
    </lineage>
</organism>
<dbReference type="InterPro" id="IPR018313">
    <property type="entry name" value="SBP_3_CS"/>
</dbReference>